<feature type="chain" id="PRO_5015622693" description="DUF928 domain-containing protein" evidence="2">
    <location>
        <begin position="32"/>
        <end position="261"/>
    </location>
</feature>
<dbReference type="InterPro" id="IPR010328">
    <property type="entry name" value="DUF928"/>
</dbReference>
<dbReference type="RefSeq" id="WP_106260400.1">
    <property type="nucleotide sequence ID" value="NZ_CAWNSW010000052.1"/>
</dbReference>
<dbReference type="Proteomes" id="UP000239576">
    <property type="component" value="Unassembled WGS sequence"/>
</dbReference>
<comment type="caution">
    <text evidence="3">The sequence shown here is derived from an EMBL/GenBank/DDBJ whole genome shotgun (WGS) entry which is preliminary data.</text>
</comment>
<dbReference type="OrthoDB" id="513783at2"/>
<evidence type="ECO:0008006" key="5">
    <source>
        <dbReference type="Google" id="ProtNLM"/>
    </source>
</evidence>
<evidence type="ECO:0000313" key="4">
    <source>
        <dbReference type="Proteomes" id="UP000239576"/>
    </source>
</evidence>
<keyword evidence="4" id="KW-1185">Reference proteome</keyword>
<protein>
    <recommendedName>
        <fullName evidence="5">DUF928 domain-containing protein</fullName>
    </recommendedName>
</protein>
<dbReference type="AlphaFoldDB" id="A0A2T1DUM3"/>
<organism evidence="3 4">
    <name type="scientific">Stenomitos frigidus ULC18</name>
    <dbReference type="NCBI Taxonomy" id="2107698"/>
    <lineage>
        <taxon>Bacteria</taxon>
        <taxon>Bacillati</taxon>
        <taxon>Cyanobacteriota</taxon>
        <taxon>Cyanophyceae</taxon>
        <taxon>Leptolyngbyales</taxon>
        <taxon>Leptolyngbyaceae</taxon>
        <taxon>Stenomitos</taxon>
    </lineage>
</organism>
<evidence type="ECO:0000256" key="2">
    <source>
        <dbReference type="SAM" id="SignalP"/>
    </source>
</evidence>
<reference evidence="4" key="1">
    <citation type="submission" date="2018-02" db="EMBL/GenBank/DDBJ databases">
        <authorList>
            <person name="Moore K."/>
            <person name="Momper L."/>
        </authorList>
    </citation>
    <scope>NUCLEOTIDE SEQUENCE [LARGE SCALE GENOMIC DNA]</scope>
    <source>
        <strain evidence="4">ULC18</strain>
    </source>
</reference>
<keyword evidence="2" id="KW-0732">Signal</keyword>
<gene>
    <name evidence="3" type="ORF">C7B82_28330</name>
</gene>
<evidence type="ECO:0000256" key="1">
    <source>
        <dbReference type="SAM" id="MobiDB-lite"/>
    </source>
</evidence>
<evidence type="ECO:0000313" key="3">
    <source>
        <dbReference type="EMBL" id="PSB24131.1"/>
    </source>
</evidence>
<dbReference type="Pfam" id="PF06051">
    <property type="entry name" value="DUF928"/>
    <property type="match status" value="1"/>
</dbReference>
<name>A0A2T1DUM3_9CYAN</name>
<feature type="signal peptide" evidence="2">
    <location>
        <begin position="1"/>
        <end position="31"/>
    </location>
</feature>
<reference evidence="3 4" key="2">
    <citation type="submission" date="2018-03" db="EMBL/GenBank/DDBJ databases">
        <title>The ancient ancestry and fast evolution of plastids.</title>
        <authorList>
            <person name="Moore K.R."/>
            <person name="Magnabosco C."/>
            <person name="Momper L."/>
            <person name="Gold D.A."/>
            <person name="Bosak T."/>
            <person name="Fournier G.P."/>
        </authorList>
    </citation>
    <scope>NUCLEOTIDE SEQUENCE [LARGE SCALE GENOMIC DNA]</scope>
    <source>
        <strain evidence="3 4">ULC18</strain>
    </source>
</reference>
<proteinExistence type="predicted"/>
<feature type="region of interest" description="Disordered" evidence="1">
    <location>
        <begin position="53"/>
        <end position="76"/>
    </location>
</feature>
<accession>A0A2T1DUM3</accession>
<dbReference type="EMBL" id="PVWK01000153">
    <property type="protein sequence ID" value="PSB24131.1"/>
    <property type="molecule type" value="Genomic_DNA"/>
</dbReference>
<sequence>MTCTKHSRYYTILSLSLLVPCVLLVELPANAQKAVTRSTIVSPSKVSLNFKVPKRGAPRSTAGGASRGSCLRGSNQPTKQRLTAVVPRTRLGLTFAERPSFFVYVPQSPAQTAGFLLLSDDDTEVVYETTFVLPPKGGIVRFDLPEKAPALQVGKQYHWFVTTLCDATSGLSGSPTVEGWIERSTPEVALTKALQKTLPGNRPNLYAEAGIWHETLASLADLQQQYPQNSKVLNDWRDALKSVGLEAVATEPLLNCCKAKP</sequence>